<keyword evidence="3" id="KW-0963">Cytoplasm</keyword>
<comment type="catalytic activity">
    <reaction evidence="3">
        <text>N(6)-acetyl-L-lysyl-[protein] + NAD(+) + H2O = 2''-O-acetyl-ADP-D-ribose + nicotinamide + L-lysyl-[protein]</text>
        <dbReference type="Rhea" id="RHEA:43636"/>
        <dbReference type="Rhea" id="RHEA-COMP:9752"/>
        <dbReference type="Rhea" id="RHEA-COMP:10731"/>
        <dbReference type="ChEBI" id="CHEBI:15377"/>
        <dbReference type="ChEBI" id="CHEBI:17154"/>
        <dbReference type="ChEBI" id="CHEBI:29969"/>
        <dbReference type="ChEBI" id="CHEBI:57540"/>
        <dbReference type="ChEBI" id="CHEBI:61930"/>
        <dbReference type="ChEBI" id="CHEBI:83767"/>
        <dbReference type="EC" id="2.3.1.286"/>
    </reaction>
</comment>
<dbReference type="InterPro" id="IPR029035">
    <property type="entry name" value="DHS-like_NAD/FAD-binding_dom"/>
</dbReference>
<name>A0ABY4DXH2_9NEIS</name>
<evidence type="ECO:0000256" key="2">
    <source>
        <dbReference type="ARBA" id="ARBA00023027"/>
    </source>
</evidence>
<dbReference type="PANTHER" id="PTHR11085">
    <property type="entry name" value="NAD-DEPENDENT PROTEIN DEACYLASE SIRTUIN-5, MITOCHONDRIAL-RELATED"/>
    <property type="match status" value="1"/>
</dbReference>
<sequence length="230" mass="25024">MATRPKVVVLTGAGISAESGLLTFRDAGGLWEGHRVEEVATPEAFARNPQLVLNFYNQRRAQLQQVHPNAAHLALVALEQAYDVHIITQNVDDLHERAGSTQVLHLHGELTKVRSSVNEDYVIAWQGDQQLDDTDPQGYAMRPFIVWFGEAVPMIEVAIRVIATADVVLVVGTSMQVYPAAGLLDYAPLDIPIYYIDPAAKPMAEHVQIRAEVASSGVPAVVQELLAAAS</sequence>
<comment type="similarity">
    <text evidence="3">Belongs to the sirtuin family. Class III subfamily.</text>
</comment>
<comment type="catalytic activity">
    <reaction evidence="3">
        <text>N(6)-succinyl-L-lysyl-[protein] + NAD(+) + H2O = 2''-O-succinyl-ADP-D-ribose + nicotinamide + L-lysyl-[protein]</text>
        <dbReference type="Rhea" id="RHEA:47668"/>
        <dbReference type="Rhea" id="RHEA-COMP:9752"/>
        <dbReference type="Rhea" id="RHEA-COMP:11877"/>
        <dbReference type="ChEBI" id="CHEBI:15377"/>
        <dbReference type="ChEBI" id="CHEBI:17154"/>
        <dbReference type="ChEBI" id="CHEBI:29969"/>
        <dbReference type="ChEBI" id="CHEBI:57540"/>
        <dbReference type="ChEBI" id="CHEBI:87830"/>
        <dbReference type="ChEBI" id="CHEBI:87832"/>
    </reaction>
</comment>
<comment type="caution">
    <text evidence="3 4">Lacks conserved residue(s) required for the propagation of feature annotation.</text>
</comment>
<evidence type="ECO:0000259" key="5">
    <source>
        <dbReference type="PROSITE" id="PS50305"/>
    </source>
</evidence>
<dbReference type="Gene3D" id="3.40.50.1220">
    <property type="entry name" value="TPP-binding domain"/>
    <property type="match status" value="1"/>
</dbReference>
<keyword evidence="1" id="KW-0808">Transferase</keyword>
<feature type="active site" description="Proton acceptor" evidence="3">
    <location>
        <position position="107"/>
    </location>
</feature>
<feature type="binding site" evidence="3">
    <location>
        <begin position="172"/>
        <end position="174"/>
    </location>
    <ligand>
        <name>NAD(+)</name>
        <dbReference type="ChEBI" id="CHEBI:57540"/>
    </ligand>
</feature>
<comment type="domain">
    <text evidence="3">2 residues (Tyr-56 and Arg-59) present in a large hydrophobic pocket are probably involved in substrate specificity. They are important for desuccinylation activity, but dispensable for deacetylation activity.</text>
</comment>
<dbReference type="PANTHER" id="PTHR11085:SF4">
    <property type="entry name" value="NAD-DEPENDENT PROTEIN DEACYLASE"/>
    <property type="match status" value="1"/>
</dbReference>
<keyword evidence="7" id="KW-1185">Reference proteome</keyword>
<feature type="domain" description="Deacetylase sirtuin-type" evidence="5">
    <location>
        <begin position="1"/>
        <end position="228"/>
    </location>
</feature>
<reference evidence="6 7" key="1">
    <citation type="journal article" date="2022" name="Res Sq">
        <title>Evolution of multicellular longitudinally dividing oral cavity symbionts (Neisseriaceae).</title>
        <authorList>
            <person name="Nyongesa S."/>
            <person name="Weber P."/>
            <person name="Bernet E."/>
            <person name="Pullido F."/>
            <person name="Nieckarz M."/>
            <person name="Delaby M."/>
            <person name="Nieves C."/>
            <person name="Viehboeck T."/>
            <person name="Krause N."/>
            <person name="Rivera-Millot A."/>
            <person name="Nakamura A."/>
            <person name="Vischer N."/>
            <person name="VanNieuwenhze M."/>
            <person name="Brun Y."/>
            <person name="Cava F."/>
            <person name="Bulgheresi S."/>
            <person name="Veyrier F."/>
        </authorList>
    </citation>
    <scope>NUCLEOTIDE SEQUENCE [LARGE SCALE GENOMIC DNA]</scope>
    <source>
        <strain evidence="6 7">SN4</strain>
    </source>
</reference>
<proteinExistence type="inferred from homology"/>
<dbReference type="RefSeq" id="WP_058356346.1">
    <property type="nucleotide sequence ID" value="NZ_CABKVG010000009.1"/>
</dbReference>
<dbReference type="InterPro" id="IPR027546">
    <property type="entry name" value="Sirtuin_class_III"/>
</dbReference>
<accession>A0ABY4DXH2</accession>
<dbReference type="InterPro" id="IPR003000">
    <property type="entry name" value="Sirtuin"/>
</dbReference>
<feature type="binding site" evidence="3">
    <location>
        <position position="59"/>
    </location>
    <ligand>
        <name>substrate</name>
    </ligand>
</feature>
<evidence type="ECO:0000256" key="1">
    <source>
        <dbReference type="ARBA" id="ARBA00022679"/>
    </source>
</evidence>
<evidence type="ECO:0000313" key="6">
    <source>
        <dbReference type="EMBL" id="UOO88224.1"/>
    </source>
</evidence>
<evidence type="ECO:0000313" key="7">
    <source>
        <dbReference type="Proteomes" id="UP000832011"/>
    </source>
</evidence>
<organism evidence="6 7">
    <name type="scientific">Vitreoscilla massiliensis</name>
    <dbReference type="NCBI Taxonomy" id="1689272"/>
    <lineage>
        <taxon>Bacteria</taxon>
        <taxon>Pseudomonadati</taxon>
        <taxon>Pseudomonadota</taxon>
        <taxon>Betaproteobacteria</taxon>
        <taxon>Neisseriales</taxon>
        <taxon>Neisseriaceae</taxon>
        <taxon>Vitreoscilla</taxon>
    </lineage>
</organism>
<gene>
    <name evidence="3" type="primary">cobB</name>
    <name evidence="6" type="ORF">LVJ82_12095</name>
</gene>
<feature type="binding site" evidence="3">
    <location>
        <begin position="12"/>
        <end position="31"/>
    </location>
    <ligand>
        <name>NAD(+)</name>
        <dbReference type="ChEBI" id="CHEBI:57540"/>
    </ligand>
</feature>
<dbReference type="InterPro" id="IPR026591">
    <property type="entry name" value="Sirtuin_cat_small_dom_sf"/>
</dbReference>
<comment type="subcellular location">
    <subcellularLocation>
        <location evidence="3">Cytoplasm</location>
    </subcellularLocation>
</comment>
<dbReference type="HAMAP" id="MF_01121">
    <property type="entry name" value="Sirtuin_ClassIII"/>
    <property type="match status" value="1"/>
</dbReference>
<comment type="function">
    <text evidence="3">NAD-dependent lysine deacetylase and desuccinylase that specifically removes acetyl and succinyl groups on target proteins. Modulates the activities of several proteins which are inactive in their acylated form.</text>
</comment>
<dbReference type="Pfam" id="PF02146">
    <property type="entry name" value="SIR2"/>
    <property type="match status" value="1"/>
</dbReference>
<keyword evidence="2 3" id="KW-0520">NAD</keyword>
<dbReference type="InterPro" id="IPR026590">
    <property type="entry name" value="Ssirtuin_cat_dom"/>
</dbReference>
<dbReference type="InterPro" id="IPR050134">
    <property type="entry name" value="NAD-dep_sirtuin_deacylases"/>
</dbReference>
<dbReference type="Proteomes" id="UP000832011">
    <property type="component" value="Chromosome"/>
</dbReference>
<feature type="binding site" evidence="3">
    <location>
        <begin position="89"/>
        <end position="92"/>
    </location>
    <ligand>
        <name>NAD(+)</name>
        <dbReference type="ChEBI" id="CHEBI:57540"/>
    </ligand>
</feature>
<dbReference type="SUPFAM" id="SSF52467">
    <property type="entry name" value="DHS-like NAD/FAD-binding domain"/>
    <property type="match status" value="1"/>
</dbReference>
<feature type="binding site" evidence="3">
    <location>
        <position position="56"/>
    </location>
    <ligand>
        <name>substrate</name>
    </ligand>
</feature>
<dbReference type="Gene3D" id="3.30.1600.10">
    <property type="entry name" value="SIR2/SIRT2 'Small Domain"/>
    <property type="match status" value="1"/>
</dbReference>
<feature type="binding site" evidence="3">
    <location>
        <position position="214"/>
    </location>
    <ligand>
        <name>NAD(+)</name>
        <dbReference type="ChEBI" id="CHEBI:57540"/>
    </ligand>
</feature>
<protein>
    <recommendedName>
        <fullName evidence="3">NAD-dependent protein deacylase</fullName>
        <ecNumber evidence="3">2.3.1.286</ecNumber>
    </recommendedName>
    <alternativeName>
        <fullName evidence="3">Regulatory protein SIR2 homolog</fullName>
    </alternativeName>
</protein>
<dbReference type="PROSITE" id="PS50305">
    <property type="entry name" value="SIRTUIN"/>
    <property type="match status" value="1"/>
</dbReference>
<evidence type="ECO:0000256" key="3">
    <source>
        <dbReference type="HAMAP-Rule" id="MF_01121"/>
    </source>
</evidence>
<evidence type="ECO:0000256" key="4">
    <source>
        <dbReference type="PROSITE-ProRule" id="PRU00236"/>
    </source>
</evidence>
<dbReference type="EMBL" id="CP091511">
    <property type="protein sequence ID" value="UOO88224.1"/>
    <property type="molecule type" value="Genomic_DNA"/>
</dbReference>
<dbReference type="EC" id="2.3.1.286" evidence="3"/>